<proteinExistence type="predicted"/>
<dbReference type="Proteomes" id="UP001515500">
    <property type="component" value="Chromosome 16"/>
</dbReference>
<name>A0AB40CMK3_DIOCR</name>
<organism evidence="2 3">
    <name type="scientific">Dioscorea cayennensis subsp. rotundata</name>
    <name type="common">White Guinea yam</name>
    <name type="synonym">Dioscorea rotundata</name>
    <dbReference type="NCBI Taxonomy" id="55577"/>
    <lineage>
        <taxon>Eukaryota</taxon>
        <taxon>Viridiplantae</taxon>
        <taxon>Streptophyta</taxon>
        <taxon>Embryophyta</taxon>
        <taxon>Tracheophyta</taxon>
        <taxon>Spermatophyta</taxon>
        <taxon>Magnoliopsida</taxon>
        <taxon>Liliopsida</taxon>
        <taxon>Dioscoreales</taxon>
        <taxon>Dioscoreaceae</taxon>
        <taxon>Dioscorea</taxon>
    </lineage>
</organism>
<evidence type="ECO:0000313" key="2">
    <source>
        <dbReference type="Proteomes" id="UP001515500"/>
    </source>
</evidence>
<protein>
    <submittedName>
        <fullName evidence="3">Uncharacterized protein LOC120278457</fullName>
    </submittedName>
</protein>
<gene>
    <name evidence="3" type="primary">LOC120278457</name>
</gene>
<evidence type="ECO:0000256" key="1">
    <source>
        <dbReference type="SAM" id="Phobius"/>
    </source>
</evidence>
<evidence type="ECO:0000313" key="3">
    <source>
        <dbReference type="RefSeq" id="XP_039141184.1"/>
    </source>
</evidence>
<dbReference type="AlphaFoldDB" id="A0AB40CMK3"/>
<dbReference type="RefSeq" id="XP_039141184.1">
    <property type="nucleotide sequence ID" value="XM_039285250.1"/>
</dbReference>
<keyword evidence="2" id="KW-1185">Reference proteome</keyword>
<keyword evidence="1" id="KW-1133">Transmembrane helix</keyword>
<sequence>MKKSTHLSSKLDCIRSSHSASHAPLSGGHTSGYALARRCQRLGFQKSLNLLLLAFFLLSWKSLVGWRLERKLKGGVVLISLANCGLLTRPFKAHQVVDYLFQIRSKVLQSCPSRRVSSNHHSYSTPHSGRAADCRFAMPLGGTCRGGALTSISCVHFSFHI</sequence>
<keyword evidence="1" id="KW-0472">Membrane</keyword>
<dbReference type="GeneID" id="120278457"/>
<accession>A0AB40CMK3</accession>
<feature type="transmembrane region" description="Helical" evidence="1">
    <location>
        <begin position="47"/>
        <end position="66"/>
    </location>
</feature>
<reference evidence="3" key="1">
    <citation type="submission" date="2025-08" db="UniProtKB">
        <authorList>
            <consortium name="RefSeq"/>
        </authorList>
    </citation>
    <scope>IDENTIFICATION</scope>
</reference>
<keyword evidence="1" id="KW-0812">Transmembrane</keyword>